<dbReference type="InterPro" id="IPR008965">
    <property type="entry name" value="CBM2/CBM3_carb-bd_dom_sf"/>
</dbReference>
<keyword evidence="3" id="KW-1185">Reference proteome</keyword>
<dbReference type="Proteomes" id="UP000515369">
    <property type="component" value="Chromosome"/>
</dbReference>
<dbReference type="InterPro" id="IPR036966">
    <property type="entry name" value="CBM3_sf"/>
</dbReference>
<dbReference type="EMBL" id="CP059732">
    <property type="protein sequence ID" value="QMW04930.1"/>
    <property type="molecule type" value="Genomic_DNA"/>
</dbReference>
<evidence type="ECO:0000259" key="1">
    <source>
        <dbReference type="PROSITE" id="PS51172"/>
    </source>
</evidence>
<accession>A0A7G5H1D8</accession>
<reference evidence="2 3" key="1">
    <citation type="submission" date="2020-07" db="EMBL/GenBank/DDBJ databases">
        <title>Spirosoma foliorum sp. nov., isolated from the leaves on the Nejang mountain Korea, Republic of.</title>
        <authorList>
            <person name="Ho H."/>
            <person name="Lee Y.-J."/>
            <person name="Nurcahyanto D.-A."/>
            <person name="Kim S.-G."/>
        </authorList>
    </citation>
    <scope>NUCLEOTIDE SEQUENCE [LARGE SCALE GENOMIC DNA]</scope>
    <source>
        <strain evidence="2 3">PL0136</strain>
    </source>
</reference>
<dbReference type="GO" id="GO:0030248">
    <property type="term" value="F:cellulose binding"/>
    <property type="evidence" value="ECO:0007669"/>
    <property type="project" value="InterPro"/>
</dbReference>
<dbReference type="SMART" id="SM01067">
    <property type="entry name" value="CBM_3"/>
    <property type="match status" value="1"/>
</dbReference>
<evidence type="ECO:0000313" key="2">
    <source>
        <dbReference type="EMBL" id="QMW04930.1"/>
    </source>
</evidence>
<dbReference type="SUPFAM" id="SSF49384">
    <property type="entry name" value="Carbohydrate-binding domain"/>
    <property type="match status" value="1"/>
</dbReference>
<dbReference type="Pfam" id="PF00942">
    <property type="entry name" value="CBM_3"/>
    <property type="match status" value="1"/>
</dbReference>
<feature type="domain" description="CBM3" evidence="1">
    <location>
        <begin position="24"/>
        <end position="177"/>
    </location>
</feature>
<evidence type="ECO:0000313" key="3">
    <source>
        <dbReference type="Proteomes" id="UP000515369"/>
    </source>
</evidence>
<dbReference type="InterPro" id="IPR001956">
    <property type="entry name" value="CBM3"/>
</dbReference>
<dbReference type="PROSITE" id="PS51172">
    <property type="entry name" value="CBM3"/>
    <property type="match status" value="1"/>
</dbReference>
<organism evidence="2 3">
    <name type="scientific">Spirosoma foliorum</name>
    <dbReference type="NCBI Taxonomy" id="2710596"/>
    <lineage>
        <taxon>Bacteria</taxon>
        <taxon>Pseudomonadati</taxon>
        <taxon>Bacteroidota</taxon>
        <taxon>Cytophagia</taxon>
        <taxon>Cytophagales</taxon>
        <taxon>Cytophagaceae</taxon>
        <taxon>Spirosoma</taxon>
    </lineage>
</organism>
<dbReference type="Gene3D" id="2.60.40.710">
    <property type="entry name" value="Endoglucanase-like"/>
    <property type="match status" value="1"/>
</dbReference>
<protein>
    <recommendedName>
        <fullName evidence="1">CBM3 domain-containing protein</fullName>
    </recommendedName>
</protein>
<name>A0A7G5H1D8_9BACT</name>
<dbReference type="RefSeq" id="WP_182462280.1">
    <property type="nucleotide sequence ID" value="NZ_CP059732.1"/>
</dbReference>
<dbReference type="AlphaFoldDB" id="A0A7G5H1D8"/>
<sequence length="273" mass="29256">MPNPHITAYRNGVIFYGQEPTTVISQPAVQVYSAAKDSPRTSQIQPRLELRNTGNVALAVANLRLRYYFTSDNNQPASVYVDYASIGASNVAARVVKLPSPVNGADSYVELSFPGSTMMVNALSSLGVIDFRLVRSDNGLFDQTNDYSYAPSYGNVGLNDHVTAYVNNQLVFGTPPSGASARVGASEPAAELVVRVLGNPVVGSSAQVEIRGAEGQAVSLRLVDLQGRSVHEQRIEQAGETELVSVPLGQSRGLLLLNVSTPSQQQRLKLVRP</sequence>
<gene>
    <name evidence="2" type="ORF">H3H32_08540</name>
</gene>
<proteinExistence type="predicted"/>
<dbReference type="KEGG" id="sfol:H3H32_08540"/>
<dbReference type="GO" id="GO:0005975">
    <property type="term" value="P:carbohydrate metabolic process"/>
    <property type="evidence" value="ECO:0007669"/>
    <property type="project" value="InterPro"/>
</dbReference>